<dbReference type="Proteomes" id="UP000607653">
    <property type="component" value="Unassembled WGS sequence"/>
</dbReference>
<evidence type="ECO:0000313" key="1">
    <source>
        <dbReference type="EMBL" id="DAD42184.1"/>
    </source>
</evidence>
<proteinExistence type="predicted"/>
<accession>A0A822Z726</accession>
<organism evidence="1 2">
    <name type="scientific">Nelumbo nucifera</name>
    <name type="common">Sacred lotus</name>
    <dbReference type="NCBI Taxonomy" id="4432"/>
    <lineage>
        <taxon>Eukaryota</taxon>
        <taxon>Viridiplantae</taxon>
        <taxon>Streptophyta</taxon>
        <taxon>Embryophyta</taxon>
        <taxon>Tracheophyta</taxon>
        <taxon>Spermatophyta</taxon>
        <taxon>Magnoliopsida</taxon>
        <taxon>Proteales</taxon>
        <taxon>Nelumbonaceae</taxon>
        <taxon>Nelumbo</taxon>
    </lineage>
</organism>
<evidence type="ECO:0000313" key="2">
    <source>
        <dbReference type="Proteomes" id="UP000607653"/>
    </source>
</evidence>
<sequence>MSGLRNVCCPVYISSRFLAIHNKYSHGRQKTNYYRWMNAVDLLKETRD</sequence>
<name>A0A822Z726_NELNU</name>
<gene>
    <name evidence="1" type="ORF">HUJ06_000414</name>
</gene>
<dbReference type="EMBL" id="DUZY01000006">
    <property type="protein sequence ID" value="DAD42184.1"/>
    <property type="molecule type" value="Genomic_DNA"/>
</dbReference>
<keyword evidence="2" id="KW-1185">Reference proteome</keyword>
<comment type="caution">
    <text evidence="1">The sequence shown here is derived from an EMBL/GenBank/DDBJ whole genome shotgun (WGS) entry which is preliminary data.</text>
</comment>
<dbReference type="AlphaFoldDB" id="A0A822Z726"/>
<protein>
    <submittedName>
        <fullName evidence="1">Uncharacterized protein</fullName>
    </submittedName>
</protein>
<reference evidence="1 2" key="1">
    <citation type="journal article" date="2020" name="Mol. Biol. Evol.">
        <title>Distinct Expression and Methylation Patterns for Genes with Different Fates following a Single Whole-Genome Duplication in Flowering Plants.</title>
        <authorList>
            <person name="Shi T."/>
            <person name="Rahmani R.S."/>
            <person name="Gugger P.F."/>
            <person name="Wang M."/>
            <person name="Li H."/>
            <person name="Zhang Y."/>
            <person name="Li Z."/>
            <person name="Wang Q."/>
            <person name="Van de Peer Y."/>
            <person name="Marchal K."/>
            <person name="Chen J."/>
        </authorList>
    </citation>
    <scope>NUCLEOTIDE SEQUENCE [LARGE SCALE GENOMIC DNA]</scope>
    <source>
        <tissue evidence="1">Leaf</tissue>
    </source>
</reference>